<protein>
    <recommendedName>
        <fullName evidence="2">tRNA(Met) cytidine acetate ligase</fullName>
        <ecNumber evidence="2">6.3.4.-</ecNumber>
    </recommendedName>
</protein>
<dbReference type="GO" id="GO:0006400">
    <property type="term" value="P:tRNA modification"/>
    <property type="evidence" value="ECO:0007669"/>
    <property type="project" value="UniProtKB-UniRule"/>
</dbReference>
<keyword evidence="4" id="KW-1185">Reference proteome</keyword>
<dbReference type="GO" id="GO:0016740">
    <property type="term" value="F:transferase activity"/>
    <property type="evidence" value="ECO:0007669"/>
    <property type="project" value="UniProtKB-KW"/>
</dbReference>
<dbReference type="Proteomes" id="UP000199689">
    <property type="component" value="Unassembled WGS sequence"/>
</dbReference>
<evidence type="ECO:0000256" key="1">
    <source>
        <dbReference type="ARBA" id="ARBA00022694"/>
    </source>
</evidence>
<dbReference type="InterPro" id="IPR014729">
    <property type="entry name" value="Rossmann-like_a/b/a_fold"/>
</dbReference>
<dbReference type="GO" id="GO:0005524">
    <property type="term" value="F:ATP binding"/>
    <property type="evidence" value="ECO:0007669"/>
    <property type="project" value="UniProtKB-KW"/>
</dbReference>
<dbReference type="GeneID" id="87755596"/>
<feature type="binding site" evidence="2">
    <location>
        <position position="158"/>
    </location>
    <ligand>
        <name>ATP</name>
        <dbReference type="ChEBI" id="CHEBI:30616"/>
    </ligand>
</feature>
<dbReference type="EC" id="6.3.4.-" evidence="2"/>
<gene>
    <name evidence="2" type="primary">tmcAL</name>
    <name evidence="3" type="ORF">SAMN02910343_00556</name>
</gene>
<dbReference type="OrthoDB" id="9769796at2"/>
<dbReference type="SUPFAM" id="SSF52374">
    <property type="entry name" value="Nucleotidylyl transferase"/>
    <property type="match status" value="1"/>
</dbReference>
<comment type="similarity">
    <text evidence="2">Belongs to the TmcAL family.</text>
</comment>
<dbReference type="Gene3D" id="3.40.50.620">
    <property type="entry name" value="HUPs"/>
    <property type="match status" value="1"/>
</dbReference>
<organism evidence="3 4">
    <name type="scientific">Allisonella histaminiformans</name>
    <dbReference type="NCBI Taxonomy" id="209880"/>
    <lineage>
        <taxon>Bacteria</taxon>
        <taxon>Bacillati</taxon>
        <taxon>Bacillota</taxon>
        <taxon>Negativicutes</taxon>
        <taxon>Veillonellales</taxon>
        <taxon>Veillonellaceae</taxon>
        <taxon>Allisonella</taxon>
    </lineage>
</organism>
<dbReference type="GO" id="GO:0005737">
    <property type="term" value="C:cytoplasm"/>
    <property type="evidence" value="ECO:0007669"/>
    <property type="project" value="UniProtKB-SubCell"/>
</dbReference>
<comment type="function">
    <text evidence="2">Catalyzes the formation of N(4)-acetylcytidine (ac(4)C) at the wobble position of elongator tRNA(Met), using acetate and ATP as substrates. First activates an acetate ion to form acetyladenylate (Ac-AMP) and then transfers the acetyl group to tRNA to form ac(4)C34.</text>
</comment>
<dbReference type="PANTHER" id="PTHR37825:SF1">
    <property type="entry name" value="TRNA(MET) CYTIDINE ACETATE LIGASE"/>
    <property type="match status" value="1"/>
</dbReference>
<keyword evidence="2" id="KW-0436">Ligase</keyword>
<keyword evidence="3" id="KW-0808">Transferase</keyword>
<dbReference type="STRING" id="209880.SAMN02910343_00556"/>
<comment type="catalytic activity">
    <reaction evidence="2">
        <text>cytidine(34) in elongator tRNA(Met) + acetate + ATP = N(4)-acetylcytidine(34) in elongator tRNA(Met) + AMP + diphosphate</text>
        <dbReference type="Rhea" id="RHEA:58144"/>
        <dbReference type="Rhea" id="RHEA-COMP:10693"/>
        <dbReference type="Rhea" id="RHEA-COMP:10694"/>
        <dbReference type="ChEBI" id="CHEBI:30089"/>
        <dbReference type="ChEBI" id="CHEBI:30616"/>
        <dbReference type="ChEBI" id="CHEBI:33019"/>
        <dbReference type="ChEBI" id="CHEBI:74900"/>
        <dbReference type="ChEBI" id="CHEBI:82748"/>
        <dbReference type="ChEBI" id="CHEBI:456215"/>
    </reaction>
</comment>
<feature type="binding site" evidence="2">
    <location>
        <position position="183"/>
    </location>
    <ligand>
        <name>ATP</name>
        <dbReference type="ChEBI" id="CHEBI:30616"/>
    </ligand>
</feature>
<dbReference type="GO" id="GO:0016879">
    <property type="term" value="F:ligase activity, forming carbon-nitrogen bonds"/>
    <property type="evidence" value="ECO:0007669"/>
    <property type="project" value="UniProtKB-UniRule"/>
</dbReference>
<evidence type="ECO:0000313" key="3">
    <source>
        <dbReference type="EMBL" id="SDA43770.1"/>
    </source>
</evidence>
<dbReference type="EMBL" id="FMXA01000006">
    <property type="protein sequence ID" value="SDA43770.1"/>
    <property type="molecule type" value="Genomic_DNA"/>
</dbReference>
<keyword evidence="2" id="KW-0547">Nucleotide-binding</keyword>
<dbReference type="GO" id="GO:0000049">
    <property type="term" value="F:tRNA binding"/>
    <property type="evidence" value="ECO:0007669"/>
    <property type="project" value="UniProtKB-KW"/>
</dbReference>
<dbReference type="PANTHER" id="PTHR37825">
    <property type="entry name" value="TRNA(MET) CYTIDINE ACETATE LIGASE"/>
    <property type="match status" value="1"/>
</dbReference>
<proteinExistence type="inferred from homology"/>
<dbReference type="Pfam" id="PF05636">
    <property type="entry name" value="HIGH_NTase1"/>
    <property type="match status" value="1"/>
</dbReference>
<name>A0A1G5VD61_9FIRM</name>
<accession>A0A1G5VD61</accession>
<dbReference type="AlphaFoldDB" id="A0A1G5VD61"/>
<keyword evidence="2" id="KW-0067">ATP-binding</keyword>
<comment type="subcellular location">
    <subcellularLocation>
        <location evidence="2">Cytoplasm</location>
    </subcellularLocation>
</comment>
<evidence type="ECO:0000256" key="2">
    <source>
        <dbReference type="HAMAP-Rule" id="MF_01539"/>
    </source>
</evidence>
<comment type="caution">
    <text evidence="2">Lacks conserved residue(s) required for the propagation of feature annotation.</text>
</comment>
<sequence length="385" mass="43550">MIIGITAEWNPFHLGHAYMVEHLKREYPDARLLAVMSGPFVQRGEPALFDKWARASWAVQAGVDAVLELPGTAALQSADRFAESAVLHLHTLHCTHIAFGTESATVQELQEAARWAASDEYLSVLHSFLKQRLPYGQAMTATMRSRFPKLAEKLMLPNNLLGFRYASAIIRHKLPIQIIAIPRKTEGTVSATAIREQLLSGHFMEYLPDFVQQDVKCLLASRHYTDYKRYEEACLLRSRFLPLKALSDSGLFSEGLEHRWFSCMKSGNYENALLKIKNRRYPYRRLKRIGAALLLSQGQGPSPYASMHQPAFLRLLAMKKGAGCLLKDPRIPIIVSEARAERTLSPDIRTALLQECLAEDIFSFCQEEEGFRQAGMNYYHSPVIL</sequence>
<keyword evidence="2" id="KW-0963">Cytoplasm</keyword>
<dbReference type="InterPro" id="IPR008513">
    <property type="entry name" value="tRNA(Met)_cyd_acetate_ligase"/>
</dbReference>
<feature type="binding site" evidence="2">
    <location>
        <position position="100"/>
    </location>
    <ligand>
        <name>ATP</name>
        <dbReference type="ChEBI" id="CHEBI:30616"/>
    </ligand>
</feature>
<feature type="binding site" evidence="2">
    <location>
        <begin position="6"/>
        <end position="19"/>
    </location>
    <ligand>
        <name>ATP</name>
        <dbReference type="ChEBI" id="CHEBI:30616"/>
    </ligand>
</feature>
<dbReference type="HAMAP" id="MF_01539">
    <property type="entry name" value="TmcAL"/>
    <property type="match status" value="1"/>
</dbReference>
<keyword evidence="2" id="KW-0820">tRNA-binding</keyword>
<evidence type="ECO:0000313" key="4">
    <source>
        <dbReference type="Proteomes" id="UP000199689"/>
    </source>
</evidence>
<reference evidence="3 4" key="1">
    <citation type="submission" date="2016-10" db="EMBL/GenBank/DDBJ databases">
        <authorList>
            <person name="de Groot N.N."/>
        </authorList>
    </citation>
    <scope>NUCLEOTIDE SEQUENCE [LARGE SCALE GENOMIC DNA]</scope>
    <source>
        <strain evidence="3 4">DSM 15230</strain>
    </source>
</reference>
<keyword evidence="1 2" id="KW-0819">tRNA processing</keyword>
<keyword evidence="2" id="KW-0694">RNA-binding</keyword>
<dbReference type="RefSeq" id="WP_091363611.1">
    <property type="nucleotide sequence ID" value="NZ_FMXA01000006.1"/>
</dbReference>